<feature type="transmembrane region" description="Helical" evidence="6">
    <location>
        <begin position="12"/>
        <end position="32"/>
    </location>
</feature>
<dbReference type="Gene3D" id="1.10.1450.10">
    <property type="entry name" value="Tetraspanin"/>
    <property type="match status" value="1"/>
</dbReference>
<keyword evidence="5" id="KW-0325">Glycoprotein</keyword>
<reference evidence="7" key="3">
    <citation type="submission" date="2020-05" db="EMBL/GenBank/DDBJ databases">
        <title>Electrophorus electricus (electric eel) genome, fEleEle1, primary haplotype.</title>
        <authorList>
            <person name="Myers G."/>
            <person name="Meyer A."/>
            <person name="Fedrigo O."/>
            <person name="Formenti G."/>
            <person name="Rhie A."/>
            <person name="Tracey A."/>
            <person name="Sims Y."/>
            <person name="Jarvis E.D."/>
        </authorList>
    </citation>
    <scope>NUCLEOTIDE SEQUENCE [LARGE SCALE GENOMIC DNA]</scope>
</reference>
<dbReference type="InterPro" id="IPR018499">
    <property type="entry name" value="Tetraspanin/Peripherin"/>
</dbReference>
<evidence type="ECO:0000256" key="6">
    <source>
        <dbReference type="SAM" id="Phobius"/>
    </source>
</evidence>
<evidence type="ECO:0000256" key="3">
    <source>
        <dbReference type="ARBA" id="ARBA00022989"/>
    </source>
</evidence>
<dbReference type="RefSeq" id="XP_026884781.1">
    <property type="nucleotide sequence ID" value="XM_027028980.2"/>
</dbReference>
<evidence type="ECO:0000313" key="8">
    <source>
        <dbReference type="Proteomes" id="UP000314983"/>
    </source>
</evidence>
<evidence type="ECO:0000256" key="5">
    <source>
        <dbReference type="ARBA" id="ARBA00023180"/>
    </source>
</evidence>
<dbReference type="RefSeq" id="XP_035380742.1">
    <property type="nucleotide sequence ID" value="XM_035524849.1"/>
</dbReference>
<feature type="transmembrane region" description="Helical" evidence="6">
    <location>
        <begin position="193"/>
        <end position="218"/>
    </location>
</feature>
<protein>
    <submittedName>
        <fullName evidence="7">Uncharacterized protein</fullName>
    </submittedName>
</protein>
<dbReference type="Pfam" id="PF00335">
    <property type="entry name" value="Tetraspanin"/>
    <property type="match status" value="1"/>
</dbReference>
<keyword evidence="4 6" id="KW-0472">Membrane</keyword>
<dbReference type="SUPFAM" id="SSF48652">
    <property type="entry name" value="Tetraspanin"/>
    <property type="match status" value="1"/>
</dbReference>
<comment type="subcellular location">
    <subcellularLocation>
        <location evidence="1">Endomembrane system</location>
        <topology evidence="1">Multi-pass membrane protein</topology>
    </subcellularLocation>
</comment>
<dbReference type="PRINTS" id="PR00259">
    <property type="entry name" value="TMFOUR"/>
</dbReference>
<feature type="transmembrane region" description="Helical" evidence="6">
    <location>
        <begin position="52"/>
        <end position="75"/>
    </location>
</feature>
<proteinExistence type="predicted"/>
<name>A0A4W4EF57_ELEEL</name>
<evidence type="ECO:0000313" key="7">
    <source>
        <dbReference type="Ensembl" id="ENSEEEP00000009622.1"/>
    </source>
</evidence>
<dbReference type="PANTHER" id="PTHR19282:SF216">
    <property type="entry name" value="TETRASPANIN-1"/>
    <property type="match status" value="1"/>
</dbReference>
<gene>
    <name evidence="7" type="primary">zgc:65811</name>
</gene>
<keyword evidence="8" id="KW-1185">Reference proteome</keyword>
<reference evidence="7" key="4">
    <citation type="submission" date="2025-08" db="UniProtKB">
        <authorList>
            <consortium name="Ensembl"/>
        </authorList>
    </citation>
    <scope>IDENTIFICATION</scope>
</reference>
<keyword evidence="2 6" id="KW-0812">Transmembrane</keyword>
<reference evidence="8" key="1">
    <citation type="journal article" date="2014" name="Science">
        <title>Nonhuman genetics. Genomic basis for the convergent evolution of electric organs.</title>
        <authorList>
            <person name="Gallant J.R."/>
            <person name="Traeger L.L."/>
            <person name="Volkening J.D."/>
            <person name="Moffett H."/>
            <person name="Chen P.H."/>
            <person name="Novina C.D."/>
            <person name="Phillips G.N.Jr."/>
            <person name="Anand R."/>
            <person name="Wells G.B."/>
            <person name="Pinch M."/>
            <person name="Guth R."/>
            <person name="Unguez G.A."/>
            <person name="Albert J.S."/>
            <person name="Zakon H.H."/>
            <person name="Samanta M.P."/>
            <person name="Sussman M.R."/>
        </authorList>
    </citation>
    <scope>NUCLEOTIDE SEQUENCE [LARGE SCALE GENOMIC DNA]</scope>
</reference>
<evidence type="ECO:0000256" key="2">
    <source>
        <dbReference type="ARBA" id="ARBA00022692"/>
    </source>
</evidence>
<dbReference type="OrthoDB" id="438211at2759"/>
<dbReference type="PANTHER" id="PTHR19282">
    <property type="entry name" value="TETRASPANIN"/>
    <property type="match status" value="1"/>
</dbReference>
<dbReference type="Ensembl" id="ENSEEET00000009740.2">
    <property type="protein sequence ID" value="ENSEEEP00000009622.1"/>
    <property type="gene ID" value="ENSEEEG00000004908.2"/>
</dbReference>
<reference evidence="8" key="2">
    <citation type="journal article" date="2017" name="Sci. Adv.">
        <title>A tail of two voltages: Proteomic comparison of the three electric organs of the electric eel.</title>
        <authorList>
            <person name="Traeger L.L."/>
            <person name="Sabat G."/>
            <person name="Barrett-Wilt G.A."/>
            <person name="Wells G.B."/>
            <person name="Sussman M.R."/>
        </authorList>
    </citation>
    <scope>NUCLEOTIDE SEQUENCE [LARGE SCALE GENOMIC DNA]</scope>
</reference>
<dbReference type="GeneID" id="113589366"/>
<dbReference type="GO" id="GO:0012505">
    <property type="term" value="C:endomembrane system"/>
    <property type="evidence" value="ECO:0007669"/>
    <property type="project" value="UniProtKB-SubCell"/>
</dbReference>
<evidence type="ECO:0000256" key="4">
    <source>
        <dbReference type="ARBA" id="ARBA00023136"/>
    </source>
</evidence>
<dbReference type="AlphaFoldDB" id="A0A4W4EF57"/>
<evidence type="ECO:0000256" key="1">
    <source>
        <dbReference type="ARBA" id="ARBA00004127"/>
    </source>
</evidence>
<dbReference type="Proteomes" id="UP000314983">
    <property type="component" value="Chromosome 4"/>
</dbReference>
<dbReference type="GeneTree" id="ENSGT00940000171928"/>
<organism evidence="7 8">
    <name type="scientific">Electrophorus electricus</name>
    <name type="common">Electric eel</name>
    <name type="synonym">Gymnotus electricus</name>
    <dbReference type="NCBI Taxonomy" id="8005"/>
    <lineage>
        <taxon>Eukaryota</taxon>
        <taxon>Metazoa</taxon>
        <taxon>Chordata</taxon>
        <taxon>Craniata</taxon>
        <taxon>Vertebrata</taxon>
        <taxon>Euteleostomi</taxon>
        <taxon>Actinopterygii</taxon>
        <taxon>Neopterygii</taxon>
        <taxon>Teleostei</taxon>
        <taxon>Ostariophysi</taxon>
        <taxon>Gymnotiformes</taxon>
        <taxon>Gymnotoidei</taxon>
        <taxon>Gymnotidae</taxon>
        <taxon>Electrophorus</taxon>
    </lineage>
</organism>
<accession>A0A4W4EF57</accession>
<sequence length="257" mass="27804">MTLDGCGQMCKWILILFNVLYVLVGLLILGLGFYLRFSAEGPLNIDLKTNHFIFVVGLLMAVGAVILLTAVIGFCSENKTSLGVYSSLLTVLATAAIIAGILAYNNSHKFVDHVGEFYATVYGQYMIKKDWIRGTILKLFHNTFDCCGLGGTVQTILGETDVCPQRFSLLGLSISNSSNCLTVIVAQMQASSVLWFFLGIAGVMIVALGCCSVIWYQYSHSPVFVHPPYIPLSLSTSCSSSVPVSSSPHDLTSADDF</sequence>
<dbReference type="KEGG" id="eee:113589366"/>
<keyword evidence="3 6" id="KW-1133">Transmembrane helix</keyword>
<reference evidence="7" key="5">
    <citation type="submission" date="2025-09" db="UniProtKB">
        <authorList>
            <consortium name="Ensembl"/>
        </authorList>
    </citation>
    <scope>IDENTIFICATION</scope>
</reference>
<dbReference type="GO" id="GO:0005886">
    <property type="term" value="C:plasma membrane"/>
    <property type="evidence" value="ECO:0007669"/>
    <property type="project" value="TreeGrafter"/>
</dbReference>
<dbReference type="InterPro" id="IPR008952">
    <property type="entry name" value="Tetraspanin_EC2_sf"/>
</dbReference>
<dbReference type="RefSeq" id="XP_026884782.1">
    <property type="nucleotide sequence ID" value="XM_027028981.2"/>
</dbReference>
<dbReference type="OMA" id="FIDQCAP"/>
<feature type="transmembrane region" description="Helical" evidence="6">
    <location>
        <begin position="82"/>
        <end position="104"/>
    </location>
</feature>